<organism evidence="1 2">
    <name type="scientific">Penicillium hordei</name>
    <dbReference type="NCBI Taxonomy" id="40994"/>
    <lineage>
        <taxon>Eukaryota</taxon>
        <taxon>Fungi</taxon>
        <taxon>Dikarya</taxon>
        <taxon>Ascomycota</taxon>
        <taxon>Pezizomycotina</taxon>
        <taxon>Eurotiomycetes</taxon>
        <taxon>Eurotiomycetidae</taxon>
        <taxon>Eurotiales</taxon>
        <taxon>Aspergillaceae</taxon>
        <taxon>Penicillium</taxon>
    </lineage>
</organism>
<gene>
    <name evidence="1" type="ORF">N7537_005342</name>
</gene>
<sequence>MWSIMSTLPLCLEGPAQHNVQQPGLQFAAIQHQNPPTTLFLLLYDDEWKILPTGPVADVVIHASFQKFGLCRHVYNSRTRISTPPPAYASWLPLQYLQVKATIGLPIINNIPLHNKPTLPVDETLL</sequence>
<dbReference type="EMBL" id="JAQJAE010000003">
    <property type="protein sequence ID" value="KAJ5602386.1"/>
    <property type="molecule type" value="Genomic_DNA"/>
</dbReference>
<name>A0AAD6E5X9_9EURO</name>
<accession>A0AAD6E5X9</accession>
<reference evidence="1" key="1">
    <citation type="journal article" date="2023" name="IMA Fungus">
        <title>Comparative genomic study of the Penicillium genus elucidates a diverse pangenome and 15 lateral gene transfer events.</title>
        <authorList>
            <person name="Petersen C."/>
            <person name="Sorensen T."/>
            <person name="Nielsen M.R."/>
            <person name="Sondergaard T.E."/>
            <person name="Sorensen J.L."/>
            <person name="Fitzpatrick D.A."/>
            <person name="Frisvad J.C."/>
            <person name="Nielsen K.L."/>
        </authorList>
    </citation>
    <scope>NUCLEOTIDE SEQUENCE</scope>
    <source>
        <strain evidence="1">IBT 12815</strain>
    </source>
</reference>
<dbReference type="GeneID" id="81586641"/>
<keyword evidence="2" id="KW-1185">Reference proteome</keyword>
<comment type="caution">
    <text evidence="1">The sequence shown here is derived from an EMBL/GenBank/DDBJ whole genome shotgun (WGS) entry which is preliminary data.</text>
</comment>
<evidence type="ECO:0000313" key="2">
    <source>
        <dbReference type="Proteomes" id="UP001213799"/>
    </source>
</evidence>
<dbReference type="Proteomes" id="UP001213799">
    <property type="component" value="Unassembled WGS sequence"/>
</dbReference>
<reference evidence="1" key="2">
    <citation type="submission" date="2023-01" db="EMBL/GenBank/DDBJ databases">
        <authorList>
            <person name="Petersen C."/>
        </authorList>
    </citation>
    <scope>NUCLEOTIDE SEQUENCE</scope>
    <source>
        <strain evidence="1">IBT 12815</strain>
    </source>
</reference>
<dbReference type="RefSeq" id="XP_056752184.1">
    <property type="nucleotide sequence ID" value="XM_056896399.1"/>
</dbReference>
<dbReference type="AlphaFoldDB" id="A0AAD6E5X9"/>
<proteinExistence type="predicted"/>
<protein>
    <submittedName>
        <fullName evidence="1">Uncharacterized protein</fullName>
    </submittedName>
</protein>
<evidence type="ECO:0000313" key="1">
    <source>
        <dbReference type="EMBL" id="KAJ5602386.1"/>
    </source>
</evidence>